<feature type="transmembrane region" description="Helical" evidence="4">
    <location>
        <begin position="127"/>
        <end position="149"/>
    </location>
</feature>
<name>A0A914XSP7_9BILA</name>
<sequence>MIQCADVGVGISGQEGMQAVMASDFALARFRFLQRLLLVHGHWCYDRLARTILYFLYKNALYRWYSFWINMADALWQSLAIYFIAHYTYIDSDCSMWSFGFLLCTDLLIINNLHLAVEVRLWTLPVLLSLTLSVLVYFVMALLYNWLVGPAWGIKSPPNMVAQFAMGDVHFWAALILTCVMALLPRLVFHVLLNVFFPSDVIVERLKLQSIDESVDADRIPFVQRVSDWWQKKEKIMDVEVVPNIVVQIDNQIVVSPTYQL</sequence>
<keyword evidence="6" id="KW-1185">Reference proteome</keyword>
<dbReference type="Proteomes" id="UP000887566">
    <property type="component" value="Unplaced"/>
</dbReference>
<proteinExistence type="predicted"/>
<protein>
    <submittedName>
        <fullName evidence="7">P-type ATPase C-terminal domain-containing protein</fullName>
    </submittedName>
</protein>
<comment type="subcellular location">
    <subcellularLocation>
        <location evidence="1">Membrane</location>
        <topology evidence="1">Multi-pass membrane protein</topology>
    </subcellularLocation>
</comment>
<accession>A0A914XSP7</accession>
<dbReference type="PANTHER" id="PTHR24092">
    <property type="entry name" value="PROBABLE PHOSPHOLIPID-TRANSPORTING ATPASE"/>
    <property type="match status" value="1"/>
</dbReference>
<organism evidence="6 7">
    <name type="scientific">Plectus sambesii</name>
    <dbReference type="NCBI Taxonomy" id="2011161"/>
    <lineage>
        <taxon>Eukaryota</taxon>
        <taxon>Metazoa</taxon>
        <taxon>Ecdysozoa</taxon>
        <taxon>Nematoda</taxon>
        <taxon>Chromadorea</taxon>
        <taxon>Plectida</taxon>
        <taxon>Plectina</taxon>
        <taxon>Plectoidea</taxon>
        <taxon>Plectidae</taxon>
        <taxon>Plectus</taxon>
    </lineage>
</organism>
<dbReference type="GO" id="GO:0005886">
    <property type="term" value="C:plasma membrane"/>
    <property type="evidence" value="ECO:0007669"/>
    <property type="project" value="TreeGrafter"/>
</dbReference>
<reference evidence="7" key="1">
    <citation type="submission" date="2022-11" db="UniProtKB">
        <authorList>
            <consortium name="WormBaseParasite"/>
        </authorList>
    </citation>
    <scope>IDENTIFICATION</scope>
</reference>
<dbReference type="AlphaFoldDB" id="A0A914XSP7"/>
<dbReference type="GO" id="GO:0045332">
    <property type="term" value="P:phospholipid translocation"/>
    <property type="evidence" value="ECO:0007669"/>
    <property type="project" value="TreeGrafter"/>
</dbReference>
<feature type="domain" description="P-type ATPase C-terminal" evidence="5">
    <location>
        <begin position="60"/>
        <end position="199"/>
    </location>
</feature>
<evidence type="ECO:0000256" key="2">
    <source>
        <dbReference type="ARBA" id="ARBA00022723"/>
    </source>
</evidence>
<keyword evidence="4" id="KW-0812">Transmembrane</keyword>
<keyword evidence="4" id="KW-0472">Membrane</keyword>
<feature type="transmembrane region" description="Helical" evidence="4">
    <location>
        <begin position="169"/>
        <end position="197"/>
    </location>
</feature>
<evidence type="ECO:0000256" key="1">
    <source>
        <dbReference type="ARBA" id="ARBA00004141"/>
    </source>
</evidence>
<keyword evidence="3" id="KW-0460">Magnesium</keyword>
<keyword evidence="2" id="KW-0479">Metal-binding</keyword>
<evidence type="ECO:0000256" key="4">
    <source>
        <dbReference type="SAM" id="Phobius"/>
    </source>
</evidence>
<evidence type="ECO:0000313" key="6">
    <source>
        <dbReference type="Proteomes" id="UP000887566"/>
    </source>
</evidence>
<feature type="transmembrane region" description="Helical" evidence="4">
    <location>
        <begin position="96"/>
        <end position="115"/>
    </location>
</feature>
<evidence type="ECO:0000259" key="5">
    <source>
        <dbReference type="Pfam" id="PF16212"/>
    </source>
</evidence>
<feature type="transmembrane region" description="Helical" evidence="4">
    <location>
        <begin position="67"/>
        <end position="90"/>
    </location>
</feature>
<evidence type="ECO:0000256" key="3">
    <source>
        <dbReference type="ARBA" id="ARBA00022842"/>
    </source>
</evidence>
<dbReference type="InterPro" id="IPR032630">
    <property type="entry name" value="P_typ_ATPase_c"/>
</dbReference>
<dbReference type="PANTHER" id="PTHR24092:SF218">
    <property type="entry name" value="PHOSPHOLIPID-TRANSPORTING ATPASE"/>
    <property type="match status" value="1"/>
</dbReference>
<evidence type="ECO:0000313" key="7">
    <source>
        <dbReference type="WBParaSite" id="PSAMB.scaffold9757size4653.g32713.t1"/>
    </source>
</evidence>
<keyword evidence="4" id="KW-1133">Transmembrane helix</keyword>
<dbReference type="GO" id="GO:0140326">
    <property type="term" value="F:ATPase-coupled intramembrane lipid transporter activity"/>
    <property type="evidence" value="ECO:0007669"/>
    <property type="project" value="TreeGrafter"/>
</dbReference>
<dbReference type="Pfam" id="PF16212">
    <property type="entry name" value="PhoLip_ATPase_C"/>
    <property type="match status" value="1"/>
</dbReference>
<dbReference type="WBParaSite" id="PSAMB.scaffold9757size4653.g32713.t1">
    <property type="protein sequence ID" value="PSAMB.scaffold9757size4653.g32713.t1"/>
    <property type="gene ID" value="PSAMB.scaffold9757size4653.g32713"/>
</dbReference>
<dbReference type="GO" id="GO:0046872">
    <property type="term" value="F:metal ion binding"/>
    <property type="evidence" value="ECO:0007669"/>
    <property type="project" value="UniProtKB-KW"/>
</dbReference>